<dbReference type="SUPFAM" id="SSF53244">
    <property type="entry name" value="MurD-like peptide ligases, peptide-binding domain"/>
    <property type="match status" value="1"/>
</dbReference>
<dbReference type="GO" id="GO:0008764">
    <property type="term" value="F:UDP-N-acetylmuramoylalanine-D-glutamate ligase activity"/>
    <property type="evidence" value="ECO:0007669"/>
    <property type="project" value="UniProtKB-UniRule"/>
</dbReference>
<dbReference type="SUPFAM" id="SSF53623">
    <property type="entry name" value="MurD-like peptide ligases, catalytic domain"/>
    <property type="match status" value="1"/>
</dbReference>
<proteinExistence type="inferred from homology"/>
<keyword evidence="12" id="KW-1185">Reference proteome</keyword>
<evidence type="ECO:0000256" key="3">
    <source>
        <dbReference type="ARBA" id="ARBA00022490"/>
    </source>
</evidence>
<evidence type="ECO:0000259" key="9">
    <source>
        <dbReference type="Pfam" id="PF02875"/>
    </source>
</evidence>
<keyword evidence="7 8" id="KW-0132">Cell division</keyword>
<dbReference type="Gene3D" id="3.40.50.720">
    <property type="entry name" value="NAD(P)-binding Rossmann-like Domain"/>
    <property type="match status" value="1"/>
</dbReference>
<name>C0Q8P1_DESAH</name>
<dbReference type="GO" id="GO:0051301">
    <property type="term" value="P:cell division"/>
    <property type="evidence" value="ECO:0007669"/>
    <property type="project" value="UniProtKB-KW"/>
</dbReference>
<dbReference type="NCBIfam" id="TIGR01087">
    <property type="entry name" value="murD"/>
    <property type="match status" value="1"/>
</dbReference>
<dbReference type="Pfam" id="PF21799">
    <property type="entry name" value="MurD-like_N"/>
    <property type="match status" value="1"/>
</dbReference>
<dbReference type="AlphaFoldDB" id="C0Q8P1"/>
<dbReference type="Gene3D" id="3.90.190.20">
    <property type="entry name" value="Mur ligase, C-terminal domain"/>
    <property type="match status" value="1"/>
</dbReference>
<dbReference type="PANTHER" id="PTHR43692:SF1">
    <property type="entry name" value="UDP-N-ACETYLMURAMOYLALANINE--D-GLUTAMATE LIGASE"/>
    <property type="match status" value="1"/>
</dbReference>
<feature type="domain" description="Mur ligase C-terminal" evidence="9">
    <location>
        <begin position="319"/>
        <end position="428"/>
    </location>
</feature>
<feature type="domain" description="Mur ligase central" evidence="10">
    <location>
        <begin position="122"/>
        <end position="297"/>
    </location>
</feature>
<keyword evidence="6 7" id="KW-0067">ATP-binding</keyword>
<dbReference type="OrthoDB" id="9809796at2"/>
<accession>C0Q8P1</accession>
<dbReference type="EC" id="6.3.2.9" evidence="7 8"/>
<dbReference type="Pfam" id="PF08245">
    <property type="entry name" value="Mur_ligase_M"/>
    <property type="match status" value="1"/>
</dbReference>
<keyword evidence="7 8" id="KW-0961">Cell wall biogenesis/degradation</keyword>
<dbReference type="Pfam" id="PF02875">
    <property type="entry name" value="Mur_ligase_C"/>
    <property type="match status" value="1"/>
</dbReference>
<keyword evidence="7 8" id="KW-0573">Peptidoglycan synthesis</keyword>
<comment type="similarity">
    <text evidence="7">Belongs to the MurCDEF family.</text>
</comment>
<evidence type="ECO:0000313" key="12">
    <source>
        <dbReference type="Proteomes" id="UP000000442"/>
    </source>
</evidence>
<dbReference type="SUPFAM" id="SSF51984">
    <property type="entry name" value="MurCD N-terminal domain"/>
    <property type="match status" value="1"/>
</dbReference>
<evidence type="ECO:0000256" key="4">
    <source>
        <dbReference type="ARBA" id="ARBA00022598"/>
    </source>
</evidence>
<organism evidence="11 12">
    <name type="scientific">Desulforapulum autotrophicum (strain ATCC 43914 / DSM 3382 / VKM B-1955 / HRM2)</name>
    <name type="common">Desulfobacterium autotrophicum</name>
    <dbReference type="NCBI Taxonomy" id="177437"/>
    <lineage>
        <taxon>Bacteria</taxon>
        <taxon>Pseudomonadati</taxon>
        <taxon>Thermodesulfobacteriota</taxon>
        <taxon>Desulfobacteria</taxon>
        <taxon>Desulfobacterales</taxon>
        <taxon>Desulfobacteraceae</taxon>
        <taxon>Desulforapulum</taxon>
    </lineage>
</organism>
<sequence length="458" mass="48999">MTLSTVMASLLKHPDEGYVLVAGLGVSGVAIARFLRSKNIDVVATDSRPLGQDVTAPLEALGVRCETNGHRVETFEGAALVVTSPGIPLDMAFFERARAKKISVTGELDLFFYFLERPLVAITGTNGKTTVTTLVSEMLKRSGLSVFTGGNIGTPLVEFLESGQTEDVVVAEVSSFQLDAATMFAPRVAVLLNIAEDHMDRYTAFSAYADSKWALLGNQSENDIAVVNQTLPIDSDRKRTIKAVLLTFGEDKACNAAIDTRSIAISTQDQKFVLDLSVTRLRGAHNRENIAAAALAALLAGACQAGIQGALDDFSGLAHRTEYVTAINGVDYYNDSKGTNPHAVEGALRGFDRVILILGGRSKGTDFSCLVPLINQRVKTVILMGEAAREIKAVLGSTVEILEAGSMADVVSVANRIATHGDTVLLSPGCSSFDMYDNYAQRGRDFKDQVMKLKGNTP</sequence>
<dbReference type="GO" id="GO:0005524">
    <property type="term" value="F:ATP binding"/>
    <property type="evidence" value="ECO:0007669"/>
    <property type="project" value="UniProtKB-UniRule"/>
</dbReference>
<dbReference type="InterPro" id="IPR005762">
    <property type="entry name" value="MurD"/>
</dbReference>
<dbReference type="STRING" id="177437.HRM2_12690"/>
<reference evidence="11 12" key="1">
    <citation type="journal article" date="2009" name="Environ. Microbiol.">
        <title>Genome sequence of Desulfobacterium autotrophicum HRM2, a marine sulfate reducer oxidizing organic carbon completely to carbon dioxide.</title>
        <authorList>
            <person name="Strittmatter A.W."/>
            <person name="Liesegang H."/>
            <person name="Rabus R."/>
            <person name="Decker I."/>
            <person name="Amann J."/>
            <person name="Andres S."/>
            <person name="Henne A."/>
            <person name="Fricke W.F."/>
            <person name="Martinez-Arias R."/>
            <person name="Bartels D."/>
            <person name="Goesmann A."/>
            <person name="Krause L."/>
            <person name="Puehler A."/>
            <person name="Klenk H.P."/>
            <person name="Richter M."/>
            <person name="Schuler M."/>
            <person name="Gloeckner F.O."/>
            <person name="Meyerdierks A."/>
            <person name="Gottschalk G."/>
            <person name="Amann R."/>
        </authorList>
    </citation>
    <scope>NUCLEOTIDE SEQUENCE [LARGE SCALE GENOMIC DNA]</scope>
    <source>
        <strain evidence="12">ATCC 43914 / DSM 3382 / HRM2</strain>
    </source>
</reference>
<evidence type="ECO:0000256" key="6">
    <source>
        <dbReference type="ARBA" id="ARBA00022840"/>
    </source>
</evidence>
<dbReference type="eggNOG" id="COG0771">
    <property type="taxonomic scope" value="Bacteria"/>
</dbReference>
<comment type="catalytic activity">
    <reaction evidence="7 8">
        <text>UDP-N-acetyl-alpha-D-muramoyl-L-alanine + D-glutamate + ATP = UDP-N-acetyl-alpha-D-muramoyl-L-alanyl-D-glutamate + ADP + phosphate + H(+)</text>
        <dbReference type="Rhea" id="RHEA:16429"/>
        <dbReference type="ChEBI" id="CHEBI:15378"/>
        <dbReference type="ChEBI" id="CHEBI:29986"/>
        <dbReference type="ChEBI" id="CHEBI:30616"/>
        <dbReference type="ChEBI" id="CHEBI:43474"/>
        <dbReference type="ChEBI" id="CHEBI:83898"/>
        <dbReference type="ChEBI" id="CHEBI:83900"/>
        <dbReference type="ChEBI" id="CHEBI:456216"/>
        <dbReference type="EC" id="6.3.2.9"/>
    </reaction>
</comment>
<dbReference type="KEGG" id="dat:HRM2_12690"/>
<keyword evidence="7 8" id="KW-0131">Cell cycle</keyword>
<comment type="function">
    <text evidence="7 8">Cell wall formation. Catalyzes the addition of glutamate to the nucleotide precursor UDP-N-acetylmuramoyl-L-alanine (UMA).</text>
</comment>
<dbReference type="InterPro" id="IPR036615">
    <property type="entry name" value="Mur_ligase_C_dom_sf"/>
</dbReference>
<keyword evidence="4 7" id="KW-0436">Ligase</keyword>
<dbReference type="GO" id="GO:0071555">
    <property type="term" value="P:cell wall organization"/>
    <property type="evidence" value="ECO:0007669"/>
    <property type="project" value="UniProtKB-KW"/>
</dbReference>
<dbReference type="InterPro" id="IPR036565">
    <property type="entry name" value="Mur-like_cat_sf"/>
</dbReference>
<evidence type="ECO:0000256" key="1">
    <source>
        <dbReference type="ARBA" id="ARBA00004496"/>
    </source>
</evidence>
<evidence type="ECO:0000256" key="8">
    <source>
        <dbReference type="RuleBase" id="RU003664"/>
    </source>
</evidence>
<keyword evidence="7 8" id="KW-0133">Cell shape</keyword>
<keyword evidence="3 7" id="KW-0963">Cytoplasm</keyword>
<dbReference type="RefSeq" id="WP_015903168.1">
    <property type="nucleotide sequence ID" value="NC_012108.1"/>
</dbReference>
<dbReference type="PANTHER" id="PTHR43692">
    <property type="entry name" value="UDP-N-ACETYLMURAMOYLALANINE--D-GLUTAMATE LIGASE"/>
    <property type="match status" value="1"/>
</dbReference>
<comment type="subcellular location">
    <subcellularLocation>
        <location evidence="1 7 8">Cytoplasm</location>
    </subcellularLocation>
</comment>
<dbReference type="HOGENOM" id="CLU_032540_0_0_7"/>
<dbReference type="GO" id="GO:0008360">
    <property type="term" value="P:regulation of cell shape"/>
    <property type="evidence" value="ECO:0007669"/>
    <property type="project" value="UniProtKB-KW"/>
</dbReference>
<protein>
    <recommendedName>
        <fullName evidence="7 8">UDP-N-acetylmuramoylalanine--D-glutamate ligase</fullName>
        <ecNumber evidence="7 8">6.3.2.9</ecNumber>
    </recommendedName>
    <alternativeName>
        <fullName evidence="7">D-glutamic acid-adding enzyme</fullName>
    </alternativeName>
    <alternativeName>
        <fullName evidence="7">UDP-N-acetylmuramoyl-L-alanyl-D-glutamate synthetase</fullName>
    </alternativeName>
</protein>
<dbReference type="HAMAP" id="MF_00639">
    <property type="entry name" value="MurD"/>
    <property type="match status" value="1"/>
</dbReference>
<keyword evidence="5 7" id="KW-0547">Nucleotide-binding</keyword>
<evidence type="ECO:0000256" key="7">
    <source>
        <dbReference type="HAMAP-Rule" id="MF_00639"/>
    </source>
</evidence>
<evidence type="ECO:0000256" key="2">
    <source>
        <dbReference type="ARBA" id="ARBA00004752"/>
    </source>
</evidence>
<evidence type="ECO:0000313" key="11">
    <source>
        <dbReference type="EMBL" id="ACN14381.1"/>
    </source>
</evidence>
<evidence type="ECO:0000259" key="10">
    <source>
        <dbReference type="Pfam" id="PF08245"/>
    </source>
</evidence>
<feature type="binding site" evidence="7">
    <location>
        <begin position="124"/>
        <end position="130"/>
    </location>
    <ligand>
        <name>ATP</name>
        <dbReference type="ChEBI" id="CHEBI:30616"/>
    </ligand>
</feature>
<dbReference type="EMBL" id="CP001087">
    <property type="protein sequence ID" value="ACN14381.1"/>
    <property type="molecule type" value="Genomic_DNA"/>
</dbReference>
<dbReference type="GO" id="GO:0005737">
    <property type="term" value="C:cytoplasm"/>
    <property type="evidence" value="ECO:0007669"/>
    <property type="project" value="UniProtKB-SubCell"/>
</dbReference>
<evidence type="ECO:0000256" key="5">
    <source>
        <dbReference type="ARBA" id="ARBA00022741"/>
    </source>
</evidence>
<dbReference type="InterPro" id="IPR013221">
    <property type="entry name" value="Mur_ligase_cen"/>
</dbReference>
<dbReference type="UniPathway" id="UPA00219"/>
<gene>
    <name evidence="7 11" type="primary">murD</name>
    <name evidence="11" type="ordered locus">HRM2_12690</name>
</gene>
<dbReference type="Gene3D" id="3.40.1190.10">
    <property type="entry name" value="Mur-like, catalytic domain"/>
    <property type="match status" value="1"/>
</dbReference>
<dbReference type="Proteomes" id="UP000000442">
    <property type="component" value="Chromosome"/>
</dbReference>
<comment type="pathway">
    <text evidence="2 7 8">Cell wall biogenesis; peptidoglycan biosynthesis.</text>
</comment>
<dbReference type="InterPro" id="IPR004101">
    <property type="entry name" value="Mur_ligase_C"/>
</dbReference>
<dbReference type="GO" id="GO:0009252">
    <property type="term" value="P:peptidoglycan biosynthetic process"/>
    <property type="evidence" value="ECO:0007669"/>
    <property type="project" value="UniProtKB-UniRule"/>
</dbReference>